<keyword evidence="2 4" id="KW-0689">Ribosomal protein</keyword>
<dbReference type="FunFam" id="1.20.5.110:FF:000003">
    <property type="entry name" value="60S ribosomal protein L13"/>
    <property type="match status" value="1"/>
</dbReference>
<dbReference type="Proteomes" id="UP000243515">
    <property type="component" value="Unassembled WGS sequence"/>
</dbReference>
<comment type="caution">
    <text evidence="7">The sequence shown here is derived from an EMBL/GenBank/DDBJ whole genome shotgun (WGS) entry which is preliminary data.</text>
</comment>
<dbReference type="PROSITE" id="PS01104">
    <property type="entry name" value="RIBOSOMAL_L13E"/>
    <property type="match status" value="1"/>
</dbReference>
<evidence type="ECO:0000256" key="5">
    <source>
        <dbReference type="SAM" id="Coils"/>
    </source>
</evidence>
<evidence type="ECO:0000256" key="3">
    <source>
        <dbReference type="ARBA" id="ARBA00023274"/>
    </source>
</evidence>
<dbReference type="HAMAP" id="MF_00499">
    <property type="entry name" value="Ribosomal_eL13"/>
    <property type="match status" value="1"/>
</dbReference>
<comment type="similarity">
    <text evidence="1 4">Belongs to the eukaryotic ribosomal protein eL13 family.</text>
</comment>
<feature type="compositionally biased region" description="Polar residues" evidence="6">
    <location>
        <begin position="376"/>
        <end position="387"/>
    </location>
</feature>
<feature type="region of interest" description="Disordered" evidence="6">
    <location>
        <begin position="1"/>
        <end position="94"/>
    </location>
</feature>
<feature type="region of interest" description="Disordered" evidence="6">
    <location>
        <begin position="318"/>
        <end position="418"/>
    </location>
</feature>
<dbReference type="GO" id="GO:0003723">
    <property type="term" value="F:RNA binding"/>
    <property type="evidence" value="ECO:0007669"/>
    <property type="project" value="TreeGrafter"/>
</dbReference>
<dbReference type="AlphaFoldDB" id="A0A232M1K9"/>
<keyword evidence="3 4" id="KW-0687">Ribonucleoprotein</keyword>
<dbReference type="PANTHER" id="PTHR11722:SF0">
    <property type="entry name" value="LARGE RIBOSOMAL SUBUNIT PROTEIN EL13"/>
    <property type="match status" value="1"/>
</dbReference>
<dbReference type="GO" id="GO:0003735">
    <property type="term" value="F:structural constituent of ribosome"/>
    <property type="evidence" value="ECO:0007669"/>
    <property type="project" value="InterPro"/>
</dbReference>
<keyword evidence="5" id="KW-0175">Coiled coil</keyword>
<sequence>MSHNAGSQPSQASLAPPAEISIPSTPPRRTRSASSDLSSIDRSHAEPLEKTCRSCSPLPMSSSEMTPPPSSQTHVPLRRRSRSNSNVIPDSPPMNMDKTLCAAYGAAENLPSLEDIETANELQLRTMAKELLAVTQESRMSALHFKLQNSLISFTSNEAIKRAEVEQRLARREVEILQSSEYRNRHCISTPVLSPNSQFDLAFKRVEELEEVKATLERRLRSSKKLIKKLMEREKAKTESLQEEINLLKTRIRENREHFSRLLNRGPLSASPRSSLQTTQRKTETRYPDNTPSHVSRGGSHDAFAALLAADQVLSGESASVSSTPSRNRFQKQQQLGHVRDSRSLPSLPATPERSRPAHESEYITPSSKPRDDLTRFSSSAVQGRHTQLSRHDRDSTISISDAEEAVTDEEIPASQASSLATSMLRRLPQSSQEDNSITESIGKQSALLQAKLFGHVRKATAEPPSSFHKRKASLNEDDFHKDWQRRVRVHFDQPGRKLRRRQARLKKAAAVAPRPVDKLRPVVRCPTIKYNRRVRTGRGFTLQELKEAGVSRRLAPTIGIAVDHRRKNVCQESLTANVARLQEYRSRLILFPRKCGQFKKLDSSAEEVKAAKDAFAADDKFQGYTSHIGAILPIKNISRAEAIGEISRDDLSEDEKSAFRRLREARSDARLIGVREKRAKAKAEEAAAAKK</sequence>
<feature type="compositionally biased region" description="Polar residues" evidence="6">
    <location>
        <begin position="1"/>
        <end position="13"/>
    </location>
</feature>
<proteinExistence type="inferred from homology"/>
<evidence type="ECO:0000313" key="7">
    <source>
        <dbReference type="EMBL" id="OXV10295.1"/>
    </source>
</evidence>
<evidence type="ECO:0000256" key="2">
    <source>
        <dbReference type="ARBA" id="ARBA00022980"/>
    </source>
</evidence>
<protein>
    <recommendedName>
        <fullName evidence="4">60S ribosomal protein L13</fullName>
    </recommendedName>
</protein>
<evidence type="ECO:0000256" key="1">
    <source>
        <dbReference type="ARBA" id="ARBA00005640"/>
    </source>
</evidence>
<feature type="compositionally biased region" description="Acidic residues" evidence="6">
    <location>
        <begin position="402"/>
        <end position="412"/>
    </location>
</feature>
<feature type="region of interest" description="Disordered" evidence="6">
    <location>
        <begin position="262"/>
        <end position="299"/>
    </location>
</feature>
<accession>A0A232M1K9</accession>
<feature type="compositionally biased region" description="Low complexity" evidence="6">
    <location>
        <begin position="56"/>
        <end position="65"/>
    </location>
</feature>
<evidence type="ECO:0000256" key="6">
    <source>
        <dbReference type="SAM" id="MobiDB-lite"/>
    </source>
</evidence>
<dbReference type="GO" id="GO:0006412">
    <property type="term" value="P:translation"/>
    <property type="evidence" value="ECO:0007669"/>
    <property type="project" value="InterPro"/>
</dbReference>
<reference evidence="7 8" key="1">
    <citation type="journal article" date="2015" name="Environ. Microbiol.">
        <title>Metagenome sequence of Elaphomyces granulatus from sporocarp tissue reveals Ascomycota ectomycorrhizal fingerprints of genome expansion and a Proteobacteria-rich microbiome.</title>
        <authorList>
            <person name="Quandt C.A."/>
            <person name="Kohler A."/>
            <person name="Hesse C.N."/>
            <person name="Sharpton T.J."/>
            <person name="Martin F."/>
            <person name="Spatafora J.W."/>
        </authorList>
    </citation>
    <scope>NUCLEOTIDE SEQUENCE [LARGE SCALE GENOMIC DNA]</scope>
    <source>
        <strain evidence="7 8">OSC145934</strain>
    </source>
</reference>
<dbReference type="InterPro" id="IPR018256">
    <property type="entry name" value="Ribosomal_eL13_CS"/>
</dbReference>
<gene>
    <name evidence="7" type="ORF">Egran_01948</name>
</gene>
<dbReference type="PANTHER" id="PTHR11722">
    <property type="entry name" value="60S RIBOSOMAL PROTEIN L13"/>
    <property type="match status" value="1"/>
</dbReference>
<feature type="coiled-coil region" evidence="5">
    <location>
        <begin position="160"/>
        <end position="258"/>
    </location>
</feature>
<keyword evidence="8" id="KW-1185">Reference proteome</keyword>
<dbReference type="InterPro" id="IPR001380">
    <property type="entry name" value="Ribosomal_eL13"/>
</dbReference>
<dbReference type="EMBL" id="NPHW01003011">
    <property type="protein sequence ID" value="OXV10295.1"/>
    <property type="molecule type" value="Genomic_DNA"/>
</dbReference>
<dbReference type="OrthoDB" id="5404651at2759"/>
<feature type="compositionally biased region" description="Polar residues" evidence="6">
    <location>
        <begin position="318"/>
        <end position="336"/>
    </location>
</feature>
<dbReference type="Pfam" id="PF01294">
    <property type="entry name" value="Ribosomal_L13e"/>
    <property type="match status" value="1"/>
</dbReference>
<feature type="compositionally biased region" description="Basic and acidic residues" evidence="6">
    <location>
        <begin position="353"/>
        <end position="362"/>
    </location>
</feature>
<name>A0A232M1K9_9EURO</name>
<dbReference type="GO" id="GO:0022625">
    <property type="term" value="C:cytosolic large ribosomal subunit"/>
    <property type="evidence" value="ECO:0007669"/>
    <property type="project" value="TreeGrafter"/>
</dbReference>
<dbReference type="Gene3D" id="1.20.5.110">
    <property type="match status" value="1"/>
</dbReference>
<evidence type="ECO:0000256" key="4">
    <source>
        <dbReference type="RuleBase" id="RU000572"/>
    </source>
</evidence>
<organism evidence="7 8">
    <name type="scientific">Elaphomyces granulatus</name>
    <dbReference type="NCBI Taxonomy" id="519963"/>
    <lineage>
        <taxon>Eukaryota</taxon>
        <taxon>Fungi</taxon>
        <taxon>Dikarya</taxon>
        <taxon>Ascomycota</taxon>
        <taxon>Pezizomycotina</taxon>
        <taxon>Eurotiomycetes</taxon>
        <taxon>Eurotiomycetidae</taxon>
        <taxon>Eurotiales</taxon>
        <taxon>Elaphomycetaceae</taxon>
        <taxon>Elaphomyces</taxon>
    </lineage>
</organism>
<evidence type="ECO:0000313" key="8">
    <source>
        <dbReference type="Proteomes" id="UP000243515"/>
    </source>
</evidence>
<feature type="compositionally biased region" description="Basic and acidic residues" evidence="6">
    <location>
        <begin position="39"/>
        <end position="52"/>
    </location>
</feature>
<feature type="compositionally biased region" description="Polar residues" evidence="6">
    <location>
        <begin position="271"/>
        <end position="280"/>
    </location>
</feature>